<gene>
    <name evidence="2" type="ORF">PUN28_017076</name>
</gene>
<reference evidence="2 3" key="1">
    <citation type="submission" date="2023-03" db="EMBL/GenBank/DDBJ databases">
        <title>High recombination rates correlate with genetic variation in Cardiocondyla obscurior ants.</title>
        <authorList>
            <person name="Errbii M."/>
        </authorList>
    </citation>
    <scope>NUCLEOTIDE SEQUENCE [LARGE SCALE GENOMIC DNA]</scope>
    <source>
        <strain evidence="2">Alpha-2009</strain>
        <tissue evidence="2">Whole body</tissue>
    </source>
</reference>
<feature type="compositionally biased region" description="Low complexity" evidence="1">
    <location>
        <begin position="44"/>
        <end position="56"/>
    </location>
</feature>
<dbReference type="EMBL" id="JADYXP020000020">
    <property type="protein sequence ID" value="KAL0104118.1"/>
    <property type="molecule type" value="Genomic_DNA"/>
</dbReference>
<evidence type="ECO:0000256" key="1">
    <source>
        <dbReference type="SAM" id="MobiDB-lite"/>
    </source>
</evidence>
<dbReference type="AlphaFoldDB" id="A0AAW2ELF5"/>
<sequence length="226" mass="25422">MYSKDIEFALQCKSFSTGRTSFCTYPTFRECPSETQSDSRQKTWTEYTSETSSSVTRAAPRRASSGPTVFGASTLASTTSLLSFSSTMLYFSPPNSKRGRDRPIHRRHSRVAESTTLLNFQNSTRVSYPPNPLTLSSTPSYPESLGRLWVPGEEDVGGEEKAGGPRLMMQTVQSTDYSNKRFKTRTQKKKKKKNMNKQLACFPVECLSYFLKQVVRSCLFGFICLA</sequence>
<feature type="region of interest" description="Disordered" evidence="1">
    <location>
        <begin position="31"/>
        <end position="66"/>
    </location>
</feature>
<organism evidence="2 3">
    <name type="scientific">Cardiocondyla obscurior</name>
    <dbReference type="NCBI Taxonomy" id="286306"/>
    <lineage>
        <taxon>Eukaryota</taxon>
        <taxon>Metazoa</taxon>
        <taxon>Ecdysozoa</taxon>
        <taxon>Arthropoda</taxon>
        <taxon>Hexapoda</taxon>
        <taxon>Insecta</taxon>
        <taxon>Pterygota</taxon>
        <taxon>Neoptera</taxon>
        <taxon>Endopterygota</taxon>
        <taxon>Hymenoptera</taxon>
        <taxon>Apocrita</taxon>
        <taxon>Aculeata</taxon>
        <taxon>Formicoidea</taxon>
        <taxon>Formicidae</taxon>
        <taxon>Myrmicinae</taxon>
        <taxon>Cardiocondyla</taxon>
    </lineage>
</organism>
<evidence type="ECO:0000313" key="2">
    <source>
        <dbReference type="EMBL" id="KAL0104118.1"/>
    </source>
</evidence>
<name>A0AAW2ELF5_9HYME</name>
<proteinExistence type="predicted"/>
<dbReference type="Proteomes" id="UP001430953">
    <property type="component" value="Unassembled WGS sequence"/>
</dbReference>
<protein>
    <submittedName>
        <fullName evidence="2">Uncharacterized protein</fullName>
    </submittedName>
</protein>
<keyword evidence="3" id="KW-1185">Reference proteome</keyword>
<accession>A0AAW2ELF5</accession>
<evidence type="ECO:0000313" key="3">
    <source>
        <dbReference type="Proteomes" id="UP001430953"/>
    </source>
</evidence>
<comment type="caution">
    <text evidence="2">The sequence shown here is derived from an EMBL/GenBank/DDBJ whole genome shotgun (WGS) entry which is preliminary data.</text>
</comment>